<evidence type="ECO:0000256" key="7">
    <source>
        <dbReference type="PROSITE-ProRule" id="PRU00042"/>
    </source>
</evidence>
<evidence type="ECO:0000256" key="5">
    <source>
        <dbReference type="ARBA" id="ARBA00022833"/>
    </source>
</evidence>
<feature type="domain" description="C2H2-type" evidence="8">
    <location>
        <begin position="436"/>
        <end position="463"/>
    </location>
</feature>
<keyword evidence="5" id="KW-0862">Zinc</keyword>
<keyword evidence="3" id="KW-0677">Repeat</keyword>
<evidence type="ECO:0000256" key="1">
    <source>
        <dbReference type="ARBA" id="ARBA00004123"/>
    </source>
</evidence>
<feature type="domain" description="C2H2-type" evidence="8">
    <location>
        <begin position="577"/>
        <end position="604"/>
    </location>
</feature>
<evidence type="ECO:0000259" key="8">
    <source>
        <dbReference type="PROSITE" id="PS50157"/>
    </source>
</evidence>
<organism evidence="9 10">
    <name type="scientific">Asbolus verrucosus</name>
    <name type="common">Desert ironclad beetle</name>
    <dbReference type="NCBI Taxonomy" id="1661398"/>
    <lineage>
        <taxon>Eukaryota</taxon>
        <taxon>Metazoa</taxon>
        <taxon>Ecdysozoa</taxon>
        <taxon>Arthropoda</taxon>
        <taxon>Hexapoda</taxon>
        <taxon>Insecta</taxon>
        <taxon>Pterygota</taxon>
        <taxon>Neoptera</taxon>
        <taxon>Endopterygota</taxon>
        <taxon>Coleoptera</taxon>
        <taxon>Polyphaga</taxon>
        <taxon>Cucujiformia</taxon>
        <taxon>Tenebrionidae</taxon>
        <taxon>Pimeliinae</taxon>
        <taxon>Asbolus</taxon>
    </lineage>
</organism>
<feature type="domain" description="C2H2-type" evidence="8">
    <location>
        <begin position="493"/>
        <end position="520"/>
    </location>
</feature>
<gene>
    <name evidence="9" type="ORF">BDFB_003412</name>
</gene>
<dbReference type="PROSITE" id="PS50157">
    <property type="entry name" value="ZINC_FINGER_C2H2_2"/>
    <property type="match status" value="8"/>
</dbReference>
<feature type="domain" description="C2H2-type" evidence="8">
    <location>
        <begin position="549"/>
        <end position="576"/>
    </location>
</feature>
<dbReference type="InterPro" id="IPR050888">
    <property type="entry name" value="ZnF_C2H2-type_TF"/>
</dbReference>
<feature type="domain" description="C2H2-type" evidence="8">
    <location>
        <begin position="521"/>
        <end position="548"/>
    </location>
</feature>
<keyword evidence="10" id="KW-1185">Reference proteome</keyword>
<protein>
    <recommendedName>
        <fullName evidence="8">C2H2-type domain-containing protein</fullName>
    </recommendedName>
</protein>
<evidence type="ECO:0000313" key="10">
    <source>
        <dbReference type="Proteomes" id="UP000292052"/>
    </source>
</evidence>
<accession>A0A482VTJ3</accession>
<dbReference type="Proteomes" id="UP000292052">
    <property type="component" value="Unassembled WGS sequence"/>
</dbReference>
<keyword evidence="6" id="KW-0539">Nucleus</keyword>
<dbReference type="FunFam" id="3.30.160.60:FF:000100">
    <property type="entry name" value="Zinc finger 45-like"/>
    <property type="match status" value="2"/>
</dbReference>
<dbReference type="AlphaFoldDB" id="A0A482VTJ3"/>
<sequence>MSDKSYTNPAAYPNINNMYNRAPCAKQVLDNNQQQFYSYNMPVNNNYNQLEAFNMISPQNCHKNQNVCMYPEVTTWDNRICEDALKIPDKIEMIEITSKDLSPASYCSNLDLLLPDFYKNLGKDLNYYNKYDGQWYNNSNYNNQKITDFPSCAQISQNSNAQMEKTVKYCSIQNMQKTQEFDFNYNNGLMYTEQNYSCKNTTQDYYNYYDSSSKILEPLQNQYFDLPGESFQPIDQQTEGSNEESDIIVEESEEEITDCNEYDAKKFPSEANRCVICNVSYTPLGTQFYFLTLKSPLTMSSQKPVFTKIIGIVGRIHHKVNYLCSECLGLINTIDHLQLKLDNFNMELLMKFQKTCQNNNITFKKNDAKKKYKERRSQCKLCKKVLSWRQICKNHLKRHKFKGFLCELCGKISRTRHRFRLHYQKHKVKTPKIDSFKCTNCPKSFRTKSNLVEHENYCLGLLPYCCKFCDKKFPSTTKLKNHVRLKHDKKFIAICSICNIGFVKLSDYKSHKISHSTDKKFACSKCDKSYKTLSNLNFHMKLHSDKLPFNCTICDKGFMRKEYLEAHVNNHNGIKNFSCGICEKKFVSQKNLDSHLKYHDGSAKTKTCNVCGKVMTTGFEEHLRIHNNLREFECDQCDNRFNTKGTLAKHKKRKHVFEQ</sequence>
<name>A0A482VTJ3_ASBVE</name>
<evidence type="ECO:0000256" key="3">
    <source>
        <dbReference type="ARBA" id="ARBA00022737"/>
    </source>
</evidence>
<dbReference type="PANTHER" id="PTHR24406">
    <property type="entry name" value="TRANSCRIPTIONAL REPRESSOR CTCFL-RELATED"/>
    <property type="match status" value="1"/>
</dbReference>
<comment type="subcellular location">
    <subcellularLocation>
        <location evidence="1">Nucleus</location>
    </subcellularLocation>
</comment>
<evidence type="ECO:0000256" key="2">
    <source>
        <dbReference type="ARBA" id="ARBA00022723"/>
    </source>
</evidence>
<proteinExistence type="predicted"/>
<dbReference type="Gene3D" id="3.30.160.60">
    <property type="entry name" value="Classic Zinc Finger"/>
    <property type="match status" value="6"/>
</dbReference>
<dbReference type="Pfam" id="PF00096">
    <property type="entry name" value="zf-C2H2"/>
    <property type="match status" value="5"/>
</dbReference>
<evidence type="ECO:0000256" key="4">
    <source>
        <dbReference type="ARBA" id="ARBA00022771"/>
    </source>
</evidence>
<dbReference type="PROSITE" id="PS00028">
    <property type="entry name" value="ZINC_FINGER_C2H2_1"/>
    <property type="match status" value="7"/>
</dbReference>
<dbReference type="GO" id="GO:0008270">
    <property type="term" value="F:zinc ion binding"/>
    <property type="evidence" value="ECO:0007669"/>
    <property type="project" value="UniProtKB-KW"/>
</dbReference>
<feature type="domain" description="C2H2-type" evidence="8">
    <location>
        <begin position="632"/>
        <end position="659"/>
    </location>
</feature>
<dbReference type="InterPro" id="IPR013087">
    <property type="entry name" value="Znf_C2H2_type"/>
</dbReference>
<keyword evidence="4 7" id="KW-0863">Zinc-finger</keyword>
<dbReference type="OrthoDB" id="3437960at2759"/>
<dbReference type="SUPFAM" id="SSF57667">
    <property type="entry name" value="beta-beta-alpha zinc fingers"/>
    <property type="match status" value="4"/>
</dbReference>
<dbReference type="InterPro" id="IPR036236">
    <property type="entry name" value="Znf_C2H2_sf"/>
</dbReference>
<dbReference type="SMART" id="SM00355">
    <property type="entry name" value="ZnF_C2H2"/>
    <property type="match status" value="10"/>
</dbReference>
<evidence type="ECO:0000313" key="9">
    <source>
        <dbReference type="EMBL" id="RZC36050.1"/>
    </source>
</evidence>
<dbReference type="GO" id="GO:0005634">
    <property type="term" value="C:nucleus"/>
    <property type="evidence" value="ECO:0007669"/>
    <property type="project" value="UniProtKB-SubCell"/>
</dbReference>
<keyword evidence="2" id="KW-0479">Metal-binding</keyword>
<evidence type="ECO:0000256" key="6">
    <source>
        <dbReference type="ARBA" id="ARBA00023242"/>
    </source>
</evidence>
<reference evidence="9 10" key="1">
    <citation type="submission" date="2017-03" db="EMBL/GenBank/DDBJ databases">
        <title>Genome of the blue death feigning beetle - Asbolus verrucosus.</title>
        <authorList>
            <person name="Rider S.D."/>
        </authorList>
    </citation>
    <scope>NUCLEOTIDE SEQUENCE [LARGE SCALE GENOMIC DNA]</scope>
    <source>
        <strain evidence="9">Butters</strain>
        <tissue evidence="9">Head and leg muscle</tissue>
    </source>
</reference>
<dbReference type="EMBL" id="QDEB01065645">
    <property type="protein sequence ID" value="RZC36050.1"/>
    <property type="molecule type" value="Genomic_DNA"/>
</dbReference>
<feature type="domain" description="C2H2-type" evidence="8">
    <location>
        <begin position="464"/>
        <end position="487"/>
    </location>
</feature>
<comment type="caution">
    <text evidence="9">The sequence shown here is derived from an EMBL/GenBank/DDBJ whole genome shotgun (WGS) entry which is preliminary data.</text>
</comment>
<feature type="domain" description="C2H2-type" evidence="8">
    <location>
        <begin position="404"/>
        <end position="431"/>
    </location>
</feature>